<dbReference type="EMBL" id="JASBNA010000011">
    <property type="protein sequence ID" value="KAK7688405.1"/>
    <property type="molecule type" value="Genomic_DNA"/>
</dbReference>
<organism evidence="1 2">
    <name type="scientific">Cerrena zonata</name>
    <dbReference type="NCBI Taxonomy" id="2478898"/>
    <lineage>
        <taxon>Eukaryota</taxon>
        <taxon>Fungi</taxon>
        <taxon>Dikarya</taxon>
        <taxon>Basidiomycota</taxon>
        <taxon>Agaricomycotina</taxon>
        <taxon>Agaricomycetes</taxon>
        <taxon>Polyporales</taxon>
        <taxon>Cerrenaceae</taxon>
        <taxon>Cerrena</taxon>
    </lineage>
</organism>
<gene>
    <name evidence="1" type="ORF">QCA50_008778</name>
</gene>
<reference evidence="1 2" key="1">
    <citation type="submission" date="2022-09" db="EMBL/GenBank/DDBJ databases">
        <authorList>
            <person name="Palmer J.M."/>
        </authorList>
    </citation>
    <scope>NUCLEOTIDE SEQUENCE [LARGE SCALE GENOMIC DNA]</scope>
    <source>
        <strain evidence="1 2">DSM 7382</strain>
    </source>
</reference>
<protein>
    <submittedName>
        <fullName evidence="1">Uncharacterized protein</fullName>
    </submittedName>
</protein>
<evidence type="ECO:0000313" key="2">
    <source>
        <dbReference type="Proteomes" id="UP001385951"/>
    </source>
</evidence>
<accession>A0AAW0GHE8</accession>
<comment type="caution">
    <text evidence="1">The sequence shown here is derived from an EMBL/GenBank/DDBJ whole genome shotgun (WGS) entry which is preliminary data.</text>
</comment>
<dbReference type="AlphaFoldDB" id="A0AAW0GHE8"/>
<proteinExistence type="predicted"/>
<sequence length="67" mass="7646">MQDLTLEVKDIDRSARFAMVWNPKTGKNSRFLGVSSEPDPDQLEALRDAVSKASLEIGEPGWYYRRC</sequence>
<name>A0AAW0GHE8_9APHY</name>
<evidence type="ECO:0000313" key="1">
    <source>
        <dbReference type="EMBL" id="KAK7688405.1"/>
    </source>
</evidence>
<keyword evidence="2" id="KW-1185">Reference proteome</keyword>
<dbReference type="Proteomes" id="UP001385951">
    <property type="component" value="Unassembled WGS sequence"/>
</dbReference>